<dbReference type="PROSITE" id="PS00061">
    <property type="entry name" value="ADH_SHORT"/>
    <property type="match status" value="1"/>
</dbReference>
<evidence type="ECO:0000256" key="4">
    <source>
        <dbReference type="SAM" id="MobiDB-lite"/>
    </source>
</evidence>
<comment type="similarity">
    <text evidence="1">Belongs to the short-chain dehydrogenases/reductases (SDR) family.</text>
</comment>
<feature type="region of interest" description="Disordered" evidence="4">
    <location>
        <begin position="305"/>
        <end position="333"/>
    </location>
</feature>
<reference evidence="5" key="1">
    <citation type="submission" date="2021-03" db="EMBL/GenBank/DDBJ databases">
        <title>Evolutionary innovations through gain and loss of genes in the ectomycorrhizal Boletales.</title>
        <authorList>
            <person name="Wu G."/>
            <person name="Miyauchi S."/>
            <person name="Morin E."/>
            <person name="Yang Z.-L."/>
            <person name="Xu J."/>
            <person name="Martin F.M."/>
        </authorList>
    </citation>
    <scope>NUCLEOTIDE SEQUENCE</scope>
    <source>
        <strain evidence="5">BR01</strain>
    </source>
</reference>
<dbReference type="InterPro" id="IPR011990">
    <property type="entry name" value="TPR-like_helical_dom_sf"/>
</dbReference>
<dbReference type="EMBL" id="JAGFBS010000012">
    <property type="protein sequence ID" value="KAG6376077.1"/>
    <property type="molecule type" value="Genomic_DNA"/>
</dbReference>
<dbReference type="Proteomes" id="UP000683000">
    <property type="component" value="Unassembled WGS sequence"/>
</dbReference>
<proteinExistence type="inferred from homology"/>
<feature type="compositionally biased region" description="Basic and acidic residues" evidence="4">
    <location>
        <begin position="449"/>
        <end position="459"/>
    </location>
</feature>
<dbReference type="Gene3D" id="1.25.40.10">
    <property type="entry name" value="Tetratricopeptide repeat domain"/>
    <property type="match status" value="1"/>
</dbReference>
<feature type="region of interest" description="Disordered" evidence="4">
    <location>
        <begin position="500"/>
        <end position="523"/>
    </location>
</feature>
<feature type="compositionally biased region" description="Low complexity" evidence="4">
    <location>
        <begin position="500"/>
        <end position="516"/>
    </location>
</feature>
<keyword evidence="2" id="KW-0521">NADP</keyword>
<organism evidence="5 6">
    <name type="scientific">Boletus reticuloceps</name>
    <dbReference type="NCBI Taxonomy" id="495285"/>
    <lineage>
        <taxon>Eukaryota</taxon>
        <taxon>Fungi</taxon>
        <taxon>Dikarya</taxon>
        <taxon>Basidiomycota</taxon>
        <taxon>Agaricomycotina</taxon>
        <taxon>Agaricomycetes</taxon>
        <taxon>Agaricomycetidae</taxon>
        <taxon>Boletales</taxon>
        <taxon>Boletineae</taxon>
        <taxon>Boletaceae</taxon>
        <taxon>Boletoideae</taxon>
        <taxon>Boletus</taxon>
    </lineage>
</organism>
<dbReference type="SUPFAM" id="SSF48452">
    <property type="entry name" value="TPR-like"/>
    <property type="match status" value="1"/>
</dbReference>
<evidence type="ECO:0000313" key="6">
    <source>
        <dbReference type="Proteomes" id="UP000683000"/>
    </source>
</evidence>
<evidence type="ECO:0000256" key="3">
    <source>
        <dbReference type="ARBA" id="ARBA00023002"/>
    </source>
</evidence>
<evidence type="ECO:0000256" key="2">
    <source>
        <dbReference type="ARBA" id="ARBA00022857"/>
    </source>
</evidence>
<name>A0A8I2YQN1_9AGAM</name>
<dbReference type="PRINTS" id="PR00081">
    <property type="entry name" value="GDHRDH"/>
</dbReference>
<evidence type="ECO:0000256" key="1">
    <source>
        <dbReference type="ARBA" id="ARBA00006484"/>
    </source>
</evidence>
<dbReference type="InterPro" id="IPR002347">
    <property type="entry name" value="SDR_fam"/>
</dbReference>
<keyword evidence="3" id="KW-0560">Oxidoreductase</keyword>
<keyword evidence="6" id="KW-1185">Reference proteome</keyword>
<dbReference type="SUPFAM" id="SSF51735">
    <property type="entry name" value="NAD(P)-binding Rossmann-fold domains"/>
    <property type="match status" value="1"/>
</dbReference>
<dbReference type="PANTHER" id="PTHR43008:SF4">
    <property type="entry name" value="CHAIN DEHYDROGENASE, PUTATIVE (AFU_ORTHOLOGUE AFUA_4G08710)-RELATED"/>
    <property type="match status" value="1"/>
</dbReference>
<dbReference type="GO" id="GO:0016616">
    <property type="term" value="F:oxidoreductase activity, acting on the CH-OH group of donors, NAD or NADP as acceptor"/>
    <property type="evidence" value="ECO:0007669"/>
    <property type="project" value="UniProtKB-ARBA"/>
</dbReference>
<accession>A0A8I2YQN1</accession>
<feature type="region of interest" description="Disordered" evidence="4">
    <location>
        <begin position="915"/>
        <end position="947"/>
    </location>
</feature>
<dbReference type="Pfam" id="PF13561">
    <property type="entry name" value="adh_short_C2"/>
    <property type="match status" value="1"/>
</dbReference>
<feature type="region of interest" description="Disordered" evidence="4">
    <location>
        <begin position="346"/>
        <end position="383"/>
    </location>
</feature>
<dbReference type="FunFam" id="3.40.50.720:FF:000245">
    <property type="entry name" value="Short chain dehydrogenase, putative"/>
    <property type="match status" value="1"/>
</dbReference>
<dbReference type="AlphaFoldDB" id="A0A8I2YQN1"/>
<gene>
    <name evidence="5" type="ORF">JVT61DRAFT_2048</name>
</gene>
<dbReference type="GO" id="GO:0050664">
    <property type="term" value="F:oxidoreductase activity, acting on NAD(P)H, oxygen as acceptor"/>
    <property type="evidence" value="ECO:0007669"/>
    <property type="project" value="TreeGrafter"/>
</dbReference>
<dbReference type="InterPro" id="IPR020904">
    <property type="entry name" value="Sc_DH/Rdtase_CS"/>
</dbReference>
<comment type="caution">
    <text evidence="5">The sequence shown here is derived from an EMBL/GenBank/DDBJ whole genome shotgun (WGS) entry which is preliminary data.</text>
</comment>
<dbReference type="PANTHER" id="PTHR43008">
    <property type="entry name" value="BENZIL REDUCTASE"/>
    <property type="match status" value="1"/>
</dbReference>
<dbReference type="InterPro" id="IPR036291">
    <property type="entry name" value="NAD(P)-bd_dom_sf"/>
</dbReference>
<feature type="compositionally biased region" description="Polar residues" evidence="4">
    <location>
        <begin position="468"/>
        <end position="479"/>
    </location>
</feature>
<sequence length="1031" mass="114186">MASSKKAQSVSPLAPLGIEAAMKAKEDPNSVVRPKIFDEFALTDRVGLVSGGNRGLGLEMAIALAEAGARVVYCFDLSKEPSEEFKASREYVSKLGNGSRLEYFCADVRNQELLWKKAEEIGDKEQRFDFCIAAAGILKPHVECLEYPGQEFRDVMEVNTTGVLFTAQAAGRQMARFGRGGSIILIASMSGSITNRDHAWVSYNTSKSAVLQMARSMACELGEQRIRVNTLSPGHIYTQMTAAYLDKEPHLLDKWSGMNPLGRLGRPDEMRGVVAWLASDASSFCTGSDILVSGGHHACAATADGTREMRSEQQQNFVSSMMDPKHSKRRDVAQPTDLAERMIAFQRKNANATRRSERPPPSPSTSPRKPHSNPQVVAPRVEADPDEFIRRLKISPPSRAQQPSKQHHNKLYNPDTDPIPPRRTHDTEPVSDATSSSYLPRKSAPPHQRLFDHRKDDPVRFSVLAKPSNGSRPSSTPKTSADHVSASSTSSYAHSIASSSFTLSSGTTDNSSASSALFDARPREEPGNNAFAVQLKKLYRSISALELKILTADTDENPDESRILLHARARDVSDEELEQQKWLKLISDHKQLADMMHNLMEISLAPSVPASLRVIPTKYNIIIRLWTHAFHRLLEALRRASFASPLALEHLQDFIYFAYTFYTGLLEEPTLKSFRAGWLEALGDLARYRMAVAAMVTSNQLSGSALTVDAVSQANAALADNASDAQKSKSQISVKSSSYRPAARIDNSPTPSVGIVAARMMQVEPEKERWRGIAKECREVETEEVRAVYHFVKSMTALHSFTTSRESILPIWSSTAHSRRSQPDATVSESFVLLHGMLFTNIDLDDFAPTLSRFLERLEIEGAEERQWIMMAVTNIGALLEYGRPGGVLRRAGGAGPRDATSTIPFRVFTKRNVFAQPEEDPEEKRMDVDDDAANPESLKTQTSPVLSDPPLSIELSQAFKYTMQLSFSMLSLVLRNPTRKSSPFAESTLNPYLTVLLTFLVTVSKHAETLAILERFIPWEDPGSVFRLDT</sequence>
<protein>
    <submittedName>
        <fullName evidence="5">Uncharacterized protein</fullName>
    </submittedName>
</protein>
<feature type="region of interest" description="Disordered" evidence="4">
    <location>
        <begin position="395"/>
        <end position="485"/>
    </location>
</feature>
<dbReference type="Gene3D" id="3.40.50.720">
    <property type="entry name" value="NAD(P)-binding Rossmann-like Domain"/>
    <property type="match status" value="1"/>
</dbReference>
<evidence type="ECO:0000313" key="5">
    <source>
        <dbReference type="EMBL" id="KAG6376077.1"/>
    </source>
</evidence>
<dbReference type="OrthoDB" id="2017974at2759"/>